<reference evidence="1" key="1">
    <citation type="journal article" date="2015" name="Nature">
        <title>Complex archaea that bridge the gap between prokaryotes and eukaryotes.</title>
        <authorList>
            <person name="Spang A."/>
            <person name="Saw J.H."/>
            <person name="Jorgensen S.L."/>
            <person name="Zaremba-Niedzwiedzka K."/>
            <person name="Martijn J."/>
            <person name="Lind A.E."/>
            <person name="van Eijk R."/>
            <person name="Schleper C."/>
            <person name="Guy L."/>
            <person name="Ettema T.J."/>
        </authorList>
    </citation>
    <scope>NUCLEOTIDE SEQUENCE</scope>
</reference>
<sequence>MIMMYKHATAAVLGLLAGPALSQGAPQDHQDSLKAYMRDAGLSISWGQNSATGPQSFKLSDVAIKAEDWQLKASALLYNGREIDLMSVLVTGDNGDGDITADRIALSELNAFSGLLGWLDKNGHLTEDMKADQGCEALTAGTQNARTIFVQNLSLTGDRDALPDGFLEAERITTGLVAFKQGSALENGYCAMTETTRVSDIRIYAADGAHVDIGAGTILSEFTYDIAQGVTGQDVVTRDTVEFEDIAISNAVGEISARLERARSKTVMDASFMDIGFTTNARDLVVPLSKATASQSISLEGILIEVPWFFPDYMIEALSLQDTPRIIGDAEFEVSTAKGDVSMNVSTSLPSLGALVGGAKFGLPKSMDVTLPGFIADKLPVPSAILDVTIHEFDIAYQDDGIGEIIRATTGMMPDAHFNRGFELAKVRLDEKLPAFVATKMDGAAGVLSQFLKVGGRIKIHPQTPMTVMAIAMQGMMNAETLSENVGLAVVLNEQE</sequence>
<protein>
    <submittedName>
        <fullName evidence="1">Uncharacterized protein</fullName>
    </submittedName>
</protein>
<name>A0A0F9V9P4_9ZZZZ</name>
<accession>A0A0F9V9P4</accession>
<proteinExistence type="predicted"/>
<organism evidence="1">
    <name type="scientific">marine sediment metagenome</name>
    <dbReference type="NCBI Taxonomy" id="412755"/>
    <lineage>
        <taxon>unclassified sequences</taxon>
        <taxon>metagenomes</taxon>
        <taxon>ecological metagenomes</taxon>
    </lineage>
</organism>
<comment type="caution">
    <text evidence="1">The sequence shown here is derived from an EMBL/GenBank/DDBJ whole genome shotgun (WGS) entry which is preliminary data.</text>
</comment>
<dbReference type="AlphaFoldDB" id="A0A0F9V9P4"/>
<gene>
    <name evidence="1" type="ORF">LCGC14_0112210</name>
</gene>
<evidence type="ECO:0000313" key="1">
    <source>
        <dbReference type="EMBL" id="KKO01866.1"/>
    </source>
</evidence>
<dbReference type="EMBL" id="LAZR01000033">
    <property type="protein sequence ID" value="KKO01866.1"/>
    <property type="molecule type" value="Genomic_DNA"/>
</dbReference>